<evidence type="ECO:0000313" key="2">
    <source>
        <dbReference type="EMBL" id="PZQ57684.1"/>
    </source>
</evidence>
<evidence type="ECO:0000313" key="3">
    <source>
        <dbReference type="Proteomes" id="UP000249082"/>
    </source>
</evidence>
<dbReference type="InterPro" id="IPR029044">
    <property type="entry name" value="Nucleotide-diphossugar_trans"/>
</dbReference>
<proteinExistence type="predicted"/>
<dbReference type="GO" id="GO:0016740">
    <property type="term" value="F:transferase activity"/>
    <property type="evidence" value="ECO:0007669"/>
    <property type="project" value="UniProtKB-KW"/>
</dbReference>
<evidence type="ECO:0000259" key="1">
    <source>
        <dbReference type="Pfam" id="PF00535"/>
    </source>
</evidence>
<name>A0A2W5NXN3_9SPHN</name>
<accession>A0A2W5NXN3</accession>
<organism evidence="2 3">
    <name type="scientific">Novosphingobium pentaromativorans</name>
    <dbReference type="NCBI Taxonomy" id="205844"/>
    <lineage>
        <taxon>Bacteria</taxon>
        <taxon>Pseudomonadati</taxon>
        <taxon>Pseudomonadota</taxon>
        <taxon>Alphaproteobacteria</taxon>
        <taxon>Sphingomonadales</taxon>
        <taxon>Sphingomonadaceae</taxon>
        <taxon>Novosphingobium</taxon>
    </lineage>
</organism>
<dbReference type="InterPro" id="IPR050834">
    <property type="entry name" value="Glycosyltransf_2"/>
</dbReference>
<dbReference type="SUPFAM" id="SSF53448">
    <property type="entry name" value="Nucleotide-diphospho-sugar transferases"/>
    <property type="match status" value="1"/>
</dbReference>
<reference evidence="2 3" key="1">
    <citation type="submission" date="2017-08" db="EMBL/GenBank/DDBJ databases">
        <title>Infants hospitalized years apart are colonized by the same room-sourced microbial strains.</title>
        <authorList>
            <person name="Brooks B."/>
            <person name="Olm M.R."/>
            <person name="Firek B.A."/>
            <person name="Baker R."/>
            <person name="Thomas B.C."/>
            <person name="Morowitz M.J."/>
            <person name="Banfield J.F."/>
        </authorList>
    </citation>
    <scope>NUCLEOTIDE SEQUENCE [LARGE SCALE GENOMIC DNA]</scope>
    <source>
        <strain evidence="2">S2_005_002_R2_33</strain>
    </source>
</reference>
<dbReference type="Pfam" id="PF00535">
    <property type="entry name" value="Glycos_transf_2"/>
    <property type="match status" value="1"/>
</dbReference>
<sequence length="353" mass="39076">MNGLAHLKRAASSYYGSLIVKRPHAKRGSTPPGTGWARVTSICVVIPLHNKGPHIGRALDSVLRQTMPPAEIIVVDDASSDDGAQIARSYPGVRVMTRDKPGPGGYAARNLGIRSAASDFVAFLDADDEWDDNHLETLSRLIETAPQDAVMFATGYDEIHPGSRVIEDVYRRSGGKEALLAFPDFVRAWLDHGECPVWTSAIAARRGALLEAGLFPDQRCRRGGDKDLWLRLAKQGRVAIKPVRTAVYFKDSQNMVTSLSHDNVCHCMIETIRSMLDGEPRSTRNLLIRLANRETYLYALRTAKSQRVRPAMWKHFQPLHNPLQFAVLLGLSSPFSRPLAKLAVGLKKRIAPQ</sequence>
<dbReference type="EMBL" id="QFPX01000001">
    <property type="protein sequence ID" value="PZQ57684.1"/>
    <property type="molecule type" value="Genomic_DNA"/>
</dbReference>
<protein>
    <submittedName>
        <fullName evidence="2">Glycosyl transferase</fullName>
    </submittedName>
</protein>
<dbReference type="AlphaFoldDB" id="A0A2W5NXN3"/>
<dbReference type="Proteomes" id="UP000249082">
    <property type="component" value="Unassembled WGS sequence"/>
</dbReference>
<dbReference type="InterPro" id="IPR001173">
    <property type="entry name" value="Glyco_trans_2-like"/>
</dbReference>
<dbReference type="PANTHER" id="PTHR43685:SF2">
    <property type="entry name" value="GLYCOSYLTRANSFERASE 2-LIKE DOMAIN-CONTAINING PROTEIN"/>
    <property type="match status" value="1"/>
</dbReference>
<comment type="caution">
    <text evidence="2">The sequence shown here is derived from an EMBL/GenBank/DDBJ whole genome shotgun (WGS) entry which is preliminary data.</text>
</comment>
<gene>
    <name evidence="2" type="ORF">DI555_01855</name>
</gene>
<dbReference type="CDD" id="cd00761">
    <property type="entry name" value="Glyco_tranf_GTA_type"/>
    <property type="match status" value="1"/>
</dbReference>
<keyword evidence="2" id="KW-0808">Transferase</keyword>
<feature type="domain" description="Glycosyltransferase 2-like" evidence="1">
    <location>
        <begin position="43"/>
        <end position="164"/>
    </location>
</feature>
<dbReference type="PANTHER" id="PTHR43685">
    <property type="entry name" value="GLYCOSYLTRANSFERASE"/>
    <property type="match status" value="1"/>
</dbReference>
<dbReference type="Gene3D" id="3.90.550.10">
    <property type="entry name" value="Spore Coat Polysaccharide Biosynthesis Protein SpsA, Chain A"/>
    <property type="match status" value="1"/>
</dbReference>